<dbReference type="GeneID" id="81585727"/>
<accession>A0AAD6EBH9</accession>
<dbReference type="Proteomes" id="UP001213799">
    <property type="component" value="Unassembled WGS sequence"/>
</dbReference>
<reference evidence="2" key="1">
    <citation type="journal article" date="2023" name="IMA Fungus">
        <title>Comparative genomic study of the Penicillium genus elucidates a diverse pangenome and 15 lateral gene transfer events.</title>
        <authorList>
            <person name="Petersen C."/>
            <person name="Sorensen T."/>
            <person name="Nielsen M.R."/>
            <person name="Sondergaard T.E."/>
            <person name="Sorensen J.L."/>
            <person name="Fitzpatrick D.A."/>
            <person name="Frisvad J.C."/>
            <person name="Nielsen K.L."/>
        </authorList>
    </citation>
    <scope>NUCLEOTIDE SEQUENCE</scope>
    <source>
        <strain evidence="2">IBT 12815</strain>
    </source>
</reference>
<dbReference type="RefSeq" id="XP_056755233.1">
    <property type="nucleotide sequence ID" value="XM_056895485.1"/>
</dbReference>
<evidence type="ECO:0000313" key="3">
    <source>
        <dbReference type="Proteomes" id="UP001213799"/>
    </source>
</evidence>
<evidence type="ECO:0000313" key="2">
    <source>
        <dbReference type="EMBL" id="KAJ5607809.1"/>
    </source>
</evidence>
<reference evidence="2" key="2">
    <citation type="submission" date="2023-01" db="EMBL/GenBank/DDBJ databases">
        <authorList>
            <person name="Petersen C."/>
        </authorList>
    </citation>
    <scope>NUCLEOTIDE SEQUENCE</scope>
    <source>
        <strain evidence="2">IBT 12815</strain>
    </source>
</reference>
<dbReference type="EMBL" id="JAQJAE010000002">
    <property type="protein sequence ID" value="KAJ5607809.1"/>
    <property type="molecule type" value="Genomic_DNA"/>
</dbReference>
<organism evidence="2 3">
    <name type="scientific">Penicillium hordei</name>
    <dbReference type="NCBI Taxonomy" id="40994"/>
    <lineage>
        <taxon>Eukaryota</taxon>
        <taxon>Fungi</taxon>
        <taxon>Dikarya</taxon>
        <taxon>Ascomycota</taxon>
        <taxon>Pezizomycotina</taxon>
        <taxon>Eurotiomycetes</taxon>
        <taxon>Eurotiomycetidae</taxon>
        <taxon>Eurotiales</taxon>
        <taxon>Aspergillaceae</taxon>
        <taxon>Penicillium</taxon>
    </lineage>
</organism>
<dbReference type="AlphaFoldDB" id="A0AAD6EBH9"/>
<proteinExistence type="predicted"/>
<evidence type="ECO:0000256" key="1">
    <source>
        <dbReference type="SAM" id="MobiDB-lite"/>
    </source>
</evidence>
<keyword evidence="3" id="KW-1185">Reference proteome</keyword>
<comment type="caution">
    <text evidence="2">The sequence shown here is derived from an EMBL/GenBank/DDBJ whole genome shotgun (WGS) entry which is preliminary data.</text>
</comment>
<feature type="region of interest" description="Disordered" evidence="1">
    <location>
        <begin position="1"/>
        <end position="78"/>
    </location>
</feature>
<feature type="compositionally biased region" description="Polar residues" evidence="1">
    <location>
        <begin position="1"/>
        <end position="15"/>
    </location>
</feature>
<name>A0AAD6EBH9_9EURO</name>
<sequence>MTAHPFNQMSTKDSISSPTHHHHHPTQLTEDVTPDLTETRQHRTVQHEPPNGYTDMNLNELPPVGQCTTPVERNDLAD</sequence>
<protein>
    <submittedName>
        <fullName evidence="2">Uncharacterized protein</fullName>
    </submittedName>
</protein>
<gene>
    <name evidence="2" type="ORF">N7537_004428</name>
</gene>